<dbReference type="InterPro" id="IPR001227">
    <property type="entry name" value="Ac_transferase_dom_sf"/>
</dbReference>
<evidence type="ECO:0000259" key="4">
    <source>
        <dbReference type="PROSITE" id="PS50075"/>
    </source>
</evidence>
<dbReference type="InterPro" id="IPR009081">
    <property type="entry name" value="PP-bd_ACP"/>
</dbReference>
<keyword evidence="2" id="KW-0597">Phosphoprotein</keyword>
<dbReference type="InterPro" id="IPR016035">
    <property type="entry name" value="Acyl_Trfase/lysoPLipase"/>
</dbReference>
<evidence type="ECO:0000259" key="5">
    <source>
        <dbReference type="PROSITE" id="PS52004"/>
    </source>
</evidence>
<dbReference type="PANTHER" id="PTHR43775:SF51">
    <property type="entry name" value="INACTIVE PHENOLPHTHIOCEROL SYNTHESIS POLYKETIDE SYNTHASE TYPE I PKS1-RELATED"/>
    <property type="match status" value="1"/>
</dbReference>
<dbReference type="EMBL" id="JAICCF010000004">
    <property type="protein sequence ID" value="MBW8687178.1"/>
    <property type="molecule type" value="Genomic_DNA"/>
</dbReference>
<dbReference type="InterPro" id="IPR014030">
    <property type="entry name" value="Ketoacyl_synth_N"/>
</dbReference>
<reference evidence="6 7" key="1">
    <citation type="submission" date="2021-08" db="EMBL/GenBank/DDBJ databases">
        <title>The genome sequence of Chitinophaga sp. B61.</title>
        <authorList>
            <person name="Zhang X."/>
        </authorList>
    </citation>
    <scope>NUCLEOTIDE SEQUENCE [LARGE SCALE GENOMIC DNA]</scope>
    <source>
        <strain evidence="6 7">B61</strain>
    </source>
</reference>
<dbReference type="InterPro" id="IPR006162">
    <property type="entry name" value="Ppantetheine_attach_site"/>
</dbReference>
<dbReference type="InterPro" id="IPR014043">
    <property type="entry name" value="Acyl_transferase_dom"/>
</dbReference>
<dbReference type="CDD" id="cd00833">
    <property type="entry name" value="PKS"/>
    <property type="match status" value="1"/>
</dbReference>
<dbReference type="SUPFAM" id="SSF47336">
    <property type="entry name" value="ACP-like"/>
    <property type="match status" value="1"/>
</dbReference>
<evidence type="ECO:0000313" key="7">
    <source>
        <dbReference type="Proteomes" id="UP000812961"/>
    </source>
</evidence>
<dbReference type="Gene3D" id="1.10.1200.10">
    <property type="entry name" value="ACP-like"/>
    <property type="match status" value="1"/>
</dbReference>
<keyword evidence="7" id="KW-1185">Reference proteome</keyword>
<dbReference type="PROSITE" id="PS00606">
    <property type="entry name" value="KS3_1"/>
    <property type="match status" value="1"/>
</dbReference>
<dbReference type="SMART" id="SM00825">
    <property type="entry name" value="PKS_KS"/>
    <property type="match status" value="1"/>
</dbReference>
<evidence type="ECO:0000313" key="6">
    <source>
        <dbReference type="EMBL" id="MBW8687178.1"/>
    </source>
</evidence>
<sequence>MKHTDLLKPERKKDIAIIGMSGRFPRSENLQAFWNNLIAGKELVRTYEERELRAMGADEKLIGNPNYIWASSLLDDPESFDYAFFGYTRNEAAIMDPQTRLMHEQAWLALEDAGCNPDEYKGKIGLYLSASDNLNWRAHTILNPDDQISSFMATRLADKSFISTIVSYNLDLKGPSYYTDTACSSSLTAIHFACRSLLMKECSVALAGASSIITTEDKGYWYEDGMVFSKDGHCRAFDKDASGTFFGEGVAVVVLKRFEDAVNDGDHVYAVIRATAVNNDGRRKVGYTAPSVSGQAECISLAHKVAGIAPDTVSYIEAHGTGTTLGDPIEIEALNKAFQYNKAHKCAIGSVKSNLGHLDAVSGVVGVIKTALSLKYRQLPPSINYTAPNPEINFSAGPFYVNNRLQPWLAVNGQPLRAGVSSFGIGGTNAHAVMEEAPEMESGKGSKQPALLVFSAKTPAALSNYRESLVSFLQDHTTVDPVQLSYTLQTGRKHFKYRDFLVYEGDAPTSDTGLSISAQQGQRTAFMFSGGGSQYYKMAEQLYVQEPYFRDWMDKGFAVLERKTGVDYRLITGYTAGGDNTRINDIRYMLPVLFLVEYAVAQLLIKNGVKPDYMIGHSLGEYVAACISGVFSFEDGLDIIVKRAELTTRVPEGGMIGVEASAVQIRPYLTAALSVAAINAPESCVIAGPKEALRPFTAALTAAGISFTELKISIAAHSSMFDAILDDFLQVFDGVQLAAPQIPFISNLTGQEITAEEATSPAYWVRHLRQTVNFVSGIGCLLEKGISNYIEIGSGGILTSFLKQHTLFSQDSLAINILRHPKEEVDDYVYYLKVIGRLWQRNVAIDWAAFHNGQQFRKIPAPGYVFDKTALKVRVDPFRQMVAGGNLLPGKSGLHDSLYNANWKQSLLVNANSTVFAGTCLVFAEEGWRLSDKDILITRGATYAQNAKGYVINPFEQADYESLFRSLEQQGVQIEQVVYNWQIPADNDVLRPSLPLILLCQQLIVNQAQNLRKLTFLADFGYKVVGNETINIPQQLAGKTAEMIIVNNSTAVYHYLDTGSESMDVGSLQLELTGDLADKRVAYRYGNRWTGFHEQVRIEPSFSNDVVKPNANYLIINGAGATGHAITAYLQSQYDVNLIIAGMAPPATVGGISYYPVDVSDVSAFDDVLQQIRSVHGEIAGMIYTATEQAIADVSDLDKLMAAQADKLRAIDNLYTLFKDTALDFVWIAGRLSSELAFINENIFADTYARLLIEQHTKELPRWTVVNVDDLHNAGSFEKEVAGVFELSAGGSWKQLTVAYEGMDPKKKKPAAQSAQAVAGHDIVTAGYVAPQTSTEIFLCELWQSFLGRDKAGVEDGFFEMGGNSLKAMTILKRIQQQYDVQLTLKDFYAKPTVKLMAEEIDIAALIRVQKSKKESRIIKI</sequence>
<comment type="caution">
    <text evidence="6">The sequence shown here is derived from an EMBL/GenBank/DDBJ whole genome shotgun (WGS) entry which is preliminary data.</text>
</comment>
<name>A0ABS7GL44_9BACT</name>
<evidence type="ECO:0000256" key="3">
    <source>
        <dbReference type="ARBA" id="ARBA00022679"/>
    </source>
</evidence>
<dbReference type="Pfam" id="PF00550">
    <property type="entry name" value="PP-binding"/>
    <property type="match status" value="1"/>
</dbReference>
<dbReference type="Gene3D" id="3.40.366.10">
    <property type="entry name" value="Malonyl-Coenzyme A Acyl Carrier Protein, domain 2"/>
    <property type="match status" value="1"/>
</dbReference>
<dbReference type="Gene3D" id="3.40.50.720">
    <property type="entry name" value="NAD(P)-binding Rossmann-like Domain"/>
    <property type="match status" value="1"/>
</dbReference>
<feature type="domain" description="Ketosynthase family 3 (KS3)" evidence="5">
    <location>
        <begin position="12"/>
        <end position="436"/>
    </location>
</feature>
<dbReference type="Pfam" id="PF02801">
    <property type="entry name" value="Ketoacyl-synt_C"/>
    <property type="match status" value="1"/>
</dbReference>
<dbReference type="Pfam" id="PF16197">
    <property type="entry name" value="KAsynt_C_assoc"/>
    <property type="match status" value="1"/>
</dbReference>
<dbReference type="Pfam" id="PF00109">
    <property type="entry name" value="ketoacyl-synt"/>
    <property type="match status" value="1"/>
</dbReference>
<feature type="domain" description="Carrier" evidence="4">
    <location>
        <begin position="1330"/>
        <end position="1405"/>
    </location>
</feature>
<dbReference type="SUPFAM" id="SSF55048">
    <property type="entry name" value="Probable ACP-binding domain of malonyl-CoA ACP transacylase"/>
    <property type="match status" value="1"/>
</dbReference>
<keyword evidence="3" id="KW-0808">Transferase</keyword>
<dbReference type="Gene3D" id="3.30.70.3290">
    <property type="match status" value="1"/>
</dbReference>
<dbReference type="PROSITE" id="PS52004">
    <property type="entry name" value="KS3_2"/>
    <property type="match status" value="1"/>
</dbReference>
<dbReference type="Proteomes" id="UP000812961">
    <property type="component" value="Unassembled WGS sequence"/>
</dbReference>
<dbReference type="InterPro" id="IPR050091">
    <property type="entry name" value="PKS_NRPS_Biosynth_Enz"/>
</dbReference>
<dbReference type="InterPro" id="IPR032821">
    <property type="entry name" value="PKS_assoc"/>
</dbReference>
<organism evidence="6 7">
    <name type="scientific">Chitinophaga rhizophila</name>
    <dbReference type="NCBI Taxonomy" id="2866212"/>
    <lineage>
        <taxon>Bacteria</taxon>
        <taxon>Pseudomonadati</taxon>
        <taxon>Bacteroidota</taxon>
        <taxon>Chitinophagia</taxon>
        <taxon>Chitinophagales</taxon>
        <taxon>Chitinophagaceae</taxon>
        <taxon>Chitinophaga</taxon>
    </lineage>
</organism>
<dbReference type="SMART" id="SM00827">
    <property type="entry name" value="PKS_AT"/>
    <property type="match status" value="1"/>
</dbReference>
<protein>
    <submittedName>
        <fullName evidence="6">Acyltransferase domain-containing protein</fullName>
    </submittedName>
</protein>
<dbReference type="Gene3D" id="3.30.70.250">
    <property type="entry name" value="Malonyl-CoA ACP transacylase, ACP-binding"/>
    <property type="match status" value="1"/>
</dbReference>
<dbReference type="PROSITE" id="PS50075">
    <property type="entry name" value="CARRIER"/>
    <property type="match status" value="1"/>
</dbReference>
<keyword evidence="6" id="KW-0012">Acyltransferase</keyword>
<dbReference type="RefSeq" id="WP_220252501.1">
    <property type="nucleotide sequence ID" value="NZ_JAICCF010000004.1"/>
</dbReference>
<dbReference type="InterPro" id="IPR014031">
    <property type="entry name" value="Ketoacyl_synth_C"/>
</dbReference>
<dbReference type="SUPFAM" id="SSF53901">
    <property type="entry name" value="Thiolase-like"/>
    <property type="match status" value="1"/>
</dbReference>
<dbReference type="InterPro" id="IPR018201">
    <property type="entry name" value="Ketoacyl_synth_AS"/>
</dbReference>
<dbReference type="Gene3D" id="3.40.47.10">
    <property type="match status" value="1"/>
</dbReference>
<proteinExistence type="predicted"/>
<dbReference type="InterPro" id="IPR036736">
    <property type="entry name" value="ACP-like_sf"/>
</dbReference>
<evidence type="ECO:0000256" key="1">
    <source>
        <dbReference type="ARBA" id="ARBA00022450"/>
    </source>
</evidence>
<dbReference type="InterPro" id="IPR016036">
    <property type="entry name" value="Malonyl_transacylase_ACP-bd"/>
</dbReference>
<dbReference type="InterPro" id="IPR036291">
    <property type="entry name" value="NAD(P)-bd_dom_sf"/>
</dbReference>
<dbReference type="PROSITE" id="PS00012">
    <property type="entry name" value="PHOSPHOPANTETHEINE"/>
    <property type="match status" value="1"/>
</dbReference>
<dbReference type="InterPro" id="IPR016039">
    <property type="entry name" value="Thiolase-like"/>
</dbReference>
<dbReference type="InterPro" id="IPR020841">
    <property type="entry name" value="PKS_Beta-ketoAc_synthase_dom"/>
</dbReference>
<accession>A0ABS7GL44</accession>
<dbReference type="GO" id="GO:0016746">
    <property type="term" value="F:acyltransferase activity"/>
    <property type="evidence" value="ECO:0007669"/>
    <property type="project" value="UniProtKB-KW"/>
</dbReference>
<gene>
    <name evidence="6" type="ORF">K1Y79_22765</name>
</gene>
<dbReference type="SUPFAM" id="SSF52151">
    <property type="entry name" value="FabD/lysophospholipase-like"/>
    <property type="match status" value="1"/>
</dbReference>
<dbReference type="SUPFAM" id="SSF51735">
    <property type="entry name" value="NAD(P)-binding Rossmann-fold domains"/>
    <property type="match status" value="1"/>
</dbReference>
<dbReference type="PANTHER" id="PTHR43775">
    <property type="entry name" value="FATTY ACID SYNTHASE"/>
    <property type="match status" value="1"/>
</dbReference>
<keyword evidence="1" id="KW-0596">Phosphopantetheine</keyword>
<dbReference type="Pfam" id="PF00698">
    <property type="entry name" value="Acyl_transf_1"/>
    <property type="match status" value="1"/>
</dbReference>
<evidence type="ECO:0000256" key="2">
    <source>
        <dbReference type="ARBA" id="ARBA00022553"/>
    </source>
</evidence>